<gene>
    <name evidence="2" type="ORF">ASJ30_15015</name>
</gene>
<dbReference type="GO" id="GO:0019284">
    <property type="term" value="P:L-methionine salvage from S-adenosylmethionine"/>
    <property type="evidence" value="ECO:0007669"/>
    <property type="project" value="TreeGrafter"/>
</dbReference>
<dbReference type="PANTHER" id="PTHR46832:SF1">
    <property type="entry name" value="5'-METHYLTHIOADENOSINE_S-ADENOSYLHOMOCYSTEINE NUCLEOSIDASE"/>
    <property type="match status" value="1"/>
</dbReference>
<evidence type="ECO:0000313" key="3">
    <source>
        <dbReference type="Proteomes" id="UP000182938"/>
    </source>
</evidence>
<keyword evidence="3" id="KW-1185">Reference proteome</keyword>
<dbReference type="Pfam" id="PF01048">
    <property type="entry name" value="PNP_UDP_1"/>
    <property type="match status" value="1"/>
</dbReference>
<dbReference type="EMBL" id="CP013290">
    <property type="protein sequence ID" value="APH02691.1"/>
    <property type="molecule type" value="Genomic_DNA"/>
</dbReference>
<dbReference type="RefSeq" id="WP_072625828.1">
    <property type="nucleotide sequence ID" value="NZ_CP013290.1"/>
</dbReference>
<dbReference type="Proteomes" id="UP000182938">
    <property type="component" value="Chromosome"/>
</dbReference>
<evidence type="ECO:0000259" key="1">
    <source>
        <dbReference type="Pfam" id="PF01048"/>
    </source>
</evidence>
<protein>
    <submittedName>
        <fullName evidence="2">Nucleosidase</fullName>
        <ecNumber evidence="2">3.2.2.1</ecNumber>
    </submittedName>
</protein>
<accession>A0A1L3MK39</accession>
<dbReference type="PANTHER" id="PTHR46832">
    <property type="entry name" value="5'-METHYLTHIOADENOSINE/S-ADENOSYLHOMOCYSTEINE NUCLEOSIDASE"/>
    <property type="match status" value="1"/>
</dbReference>
<dbReference type="GO" id="GO:0005829">
    <property type="term" value="C:cytosol"/>
    <property type="evidence" value="ECO:0007669"/>
    <property type="project" value="TreeGrafter"/>
</dbReference>
<dbReference type="Gene3D" id="3.40.50.1580">
    <property type="entry name" value="Nucleoside phosphorylase domain"/>
    <property type="match status" value="1"/>
</dbReference>
<dbReference type="GO" id="GO:0008782">
    <property type="term" value="F:adenosylhomocysteine nucleosidase activity"/>
    <property type="evidence" value="ECO:0007669"/>
    <property type="project" value="TreeGrafter"/>
</dbReference>
<dbReference type="NCBIfam" id="NF004168">
    <property type="entry name" value="PRK05634.1"/>
    <property type="match status" value="1"/>
</dbReference>
<reference evidence="2 3" key="1">
    <citation type="submission" date="2015-11" db="EMBL/GenBank/DDBJ databases">
        <authorList>
            <person name="Zhang Y."/>
            <person name="Guo Z."/>
        </authorList>
    </citation>
    <scope>NUCLEOTIDE SEQUENCE [LARGE SCALE GENOMIC DNA]</scope>
    <source>
        <strain evidence="2 3">YFY001</strain>
    </source>
</reference>
<dbReference type="SUPFAM" id="SSF53167">
    <property type="entry name" value="Purine and uridine phosphorylases"/>
    <property type="match status" value="1"/>
</dbReference>
<keyword evidence="2" id="KW-0326">Glycosidase</keyword>
<proteinExistence type="predicted"/>
<dbReference type="GO" id="GO:0009116">
    <property type="term" value="P:nucleoside metabolic process"/>
    <property type="evidence" value="ECO:0007669"/>
    <property type="project" value="InterPro"/>
</dbReference>
<keyword evidence="2" id="KW-0378">Hydrolase</keyword>
<dbReference type="KEGG" id="jte:ASJ30_15015"/>
<dbReference type="AlphaFoldDB" id="A0A1L3MK39"/>
<dbReference type="GO" id="GO:0008930">
    <property type="term" value="F:methylthioadenosine nucleosidase activity"/>
    <property type="evidence" value="ECO:0007669"/>
    <property type="project" value="TreeGrafter"/>
</dbReference>
<organism evidence="2 3">
    <name type="scientific">Janibacter indicus</name>
    <dbReference type="NCBI Taxonomy" id="857417"/>
    <lineage>
        <taxon>Bacteria</taxon>
        <taxon>Bacillati</taxon>
        <taxon>Actinomycetota</taxon>
        <taxon>Actinomycetes</taxon>
        <taxon>Micrococcales</taxon>
        <taxon>Intrasporangiaceae</taxon>
        <taxon>Janibacter</taxon>
    </lineage>
</organism>
<sequence length="187" mass="19940">MHLLVVAAIRAEAAHVPEDLEVLVTGVGKTLAAVQVTRAICEHPRRDELVVVNIGTAGALRPDVAGLHEIGTVLNHDLSAEPIRQLGLDPRERIELDAGRPTALASGDLFVTNPAVRDELATRADLVDMEGYAIALACTELGVPVHLVKVVSDNADETAHDWSAAVDGCARELGAWLADFVRLDRVL</sequence>
<evidence type="ECO:0000313" key="2">
    <source>
        <dbReference type="EMBL" id="APH02691.1"/>
    </source>
</evidence>
<dbReference type="InterPro" id="IPR000845">
    <property type="entry name" value="Nucleoside_phosphorylase_d"/>
</dbReference>
<feature type="domain" description="Nucleoside phosphorylase" evidence="1">
    <location>
        <begin position="104"/>
        <end position="162"/>
    </location>
</feature>
<dbReference type="InterPro" id="IPR035994">
    <property type="entry name" value="Nucleoside_phosphorylase_sf"/>
</dbReference>
<name>A0A1L3MK39_9MICO</name>
<dbReference type="EC" id="3.2.2.1" evidence="2"/>